<proteinExistence type="predicted"/>
<keyword evidence="4" id="KW-0732">Signal</keyword>
<dbReference type="AlphaFoldDB" id="Q3A839"/>
<dbReference type="InterPro" id="IPR000878">
    <property type="entry name" value="4pyrrol_Mease"/>
</dbReference>
<evidence type="ECO:0000259" key="5">
    <source>
        <dbReference type="Pfam" id="PF00174"/>
    </source>
</evidence>
<reference evidence="8" key="1">
    <citation type="submission" date="2005-10" db="EMBL/GenBank/DDBJ databases">
        <title>Complete sequence of Pelobacter carbinolicus DSM 2380.</title>
        <authorList>
            <person name="Copeland A."/>
            <person name="Lucas S."/>
            <person name="Lapidus A."/>
            <person name="Barry K."/>
            <person name="Detter J.C."/>
            <person name="Glavina T."/>
            <person name="Hammon N."/>
            <person name="Israni S."/>
            <person name="Pitluck S."/>
            <person name="Chertkov O."/>
            <person name="Schmutz J."/>
            <person name="Larimer F."/>
            <person name="Land M."/>
            <person name="Kyrpides N."/>
            <person name="Ivanova N."/>
            <person name="Richardson P."/>
        </authorList>
    </citation>
    <scope>NUCLEOTIDE SEQUENCE [LARGE SCALE GENOMIC DNA]</scope>
    <source>
        <strain evidence="8">DSM 2380 / NBRC 103641 / GraBd1</strain>
    </source>
</reference>
<dbReference type="RefSeq" id="WP_011339851.1">
    <property type="nucleotide sequence ID" value="NC_007498.2"/>
</dbReference>
<dbReference type="PANTHER" id="PTHR45790">
    <property type="entry name" value="SIROHEME SYNTHASE-RELATED"/>
    <property type="match status" value="1"/>
</dbReference>
<dbReference type="CDD" id="cd11724">
    <property type="entry name" value="TP_methylase"/>
    <property type="match status" value="1"/>
</dbReference>
<organism evidence="7 8">
    <name type="scientific">Syntrophotalea carbinolica (strain DSM 2380 / NBRC 103641 / GraBd1)</name>
    <name type="common">Pelobacter carbinolicus</name>
    <dbReference type="NCBI Taxonomy" id="338963"/>
    <lineage>
        <taxon>Bacteria</taxon>
        <taxon>Pseudomonadati</taxon>
        <taxon>Thermodesulfobacteriota</taxon>
        <taxon>Desulfuromonadia</taxon>
        <taxon>Desulfuromonadales</taxon>
        <taxon>Syntrophotaleaceae</taxon>
        <taxon>Syntrophotalea</taxon>
    </lineage>
</organism>
<dbReference type="InterPro" id="IPR036374">
    <property type="entry name" value="OxRdtase_Mopterin-bd_sf"/>
</dbReference>
<dbReference type="InterPro" id="IPR014777">
    <property type="entry name" value="4pyrrole_Mease_sub1"/>
</dbReference>
<dbReference type="Gene3D" id="3.30.950.10">
    <property type="entry name" value="Methyltransferase, Cobalt-precorrin-4 Transmethylase, Domain 2"/>
    <property type="match status" value="1"/>
</dbReference>
<reference evidence="7 8" key="2">
    <citation type="journal article" date="2012" name="BMC Genomics">
        <title>The genome of Pelobacter carbinolicus reveals surprising metabolic capabilities and physiological features.</title>
        <authorList>
            <person name="Aklujkar M."/>
            <person name="Haveman S.A."/>
            <person name="Didonato R.Jr."/>
            <person name="Chertkov O."/>
            <person name="Han C.S."/>
            <person name="Land M.L."/>
            <person name="Brown P."/>
            <person name="Lovley D.R."/>
        </authorList>
    </citation>
    <scope>NUCLEOTIDE SEQUENCE [LARGE SCALE GENOMIC DNA]</scope>
    <source>
        <strain evidence="8">DSM 2380 / NBRC 103641 / GraBd1</strain>
    </source>
</reference>
<dbReference type="GO" id="GO:0008168">
    <property type="term" value="F:methyltransferase activity"/>
    <property type="evidence" value="ECO:0007669"/>
    <property type="project" value="UniProtKB-KW"/>
</dbReference>
<dbReference type="HOGENOM" id="CLU_449667_0_0_7"/>
<evidence type="ECO:0000256" key="3">
    <source>
        <dbReference type="ARBA" id="ARBA00022691"/>
    </source>
</evidence>
<keyword evidence="3" id="KW-0949">S-adenosyl-L-methionine</keyword>
<protein>
    <submittedName>
        <fullName evidence="7">Molybdopterin-binding tetrapyrrole methyltransferase, one heme-binding site, putative</fullName>
    </submittedName>
</protein>
<dbReference type="InterPro" id="IPR035996">
    <property type="entry name" value="4pyrrol_Methylase_sf"/>
</dbReference>
<dbReference type="GO" id="GO:0032259">
    <property type="term" value="P:methylation"/>
    <property type="evidence" value="ECO:0007669"/>
    <property type="project" value="UniProtKB-KW"/>
</dbReference>
<feature type="domain" description="Oxidoreductase molybdopterin-binding" evidence="5">
    <location>
        <begin position="212"/>
        <end position="343"/>
    </location>
</feature>
<evidence type="ECO:0000256" key="4">
    <source>
        <dbReference type="SAM" id="SignalP"/>
    </source>
</evidence>
<dbReference type="Pfam" id="PF00174">
    <property type="entry name" value="Oxidored_molyb"/>
    <property type="match status" value="1"/>
</dbReference>
<accession>Q3A839</accession>
<feature type="signal peptide" evidence="4">
    <location>
        <begin position="1"/>
        <end position="23"/>
    </location>
</feature>
<feature type="chain" id="PRO_5004223794" evidence="4">
    <location>
        <begin position="24"/>
        <end position="607"/>
    </location>
</feature>
<evidence type="ECO:0000313" key="7">
    <source>
        <dbReference type="EMBL" id="ABA87453.1"/>
    </source>
</evidence>
<dbReference type="STRING" id="338963.Pcar_0192"/>
<feature type="domain" description="Tetrapyrrole methylase" evidence="6">
    <location>
        <begin position="350"/>
        <end position="578"/>
    </location>
</feature>
<dbReference type="SUPFAM" id="SSF56524">
    <property type="entry name" value="Oxidoreductase molybdopterin-binding domain"/>
    <property type="match status" value="2"/>
</dbReference>
<dbReference type="eggNOG" id="COG2041">
    <property type="taxonomic scope" value="Bacteria"/>
</dbReference>
<sequence length="607" mass="67708">MKRFMVTLLTLLALVPALNRSLADVHETASNPVMTITGEVKRPLKLSVEELSRFQSVEIQLNEVDRDGNFHGVYRHQAVPLRTLLDMAEVIKQDQPFEKPIDLAIRVTDTSGKQVVLSWGEIYYSNAAEVAIAFAATPVKPMMTEARCQKCHGPEIYQQSLKQYERPAQLPKLLIRSDFYTDRCLEGVSRIEVIDLYPDLKVERKAKLDSREFRVNGAVAKELKISSLKEYPHMEMQKKVVGVHMGYHGLHRYRGVSLAKILEQADIGNALTKAVVISAPDGYRALFSLGELFLSYQGRRIMLAESDNGKTLDGQRGGKYRIIVPEELVDDRDILAVDRIEVVDLKPTPKISIIGVGPGDTDLITLEAIAALARADVVVAPDDIVKRFATYLGDKPVLFDPLKLIKHMFRKQHPNMDAAEAEKLCTLQREAGVKKIRQALDQGKNVAFLDWGDPMIYGSTRWIRAFFSDEQLETIPALSAFNVANAMIQRDIGAGGSIVISVPSGLKENPQLLAALAKNGDTLAKNGDTLAIFMGLKEFQEMQSLFDRHYPADTPVNLVYSAGIAGSEHLVRTTLKDAVRHLKTEPEKFLGLIYMGPRLNMRFGECN</sequence>
<dbReference type="PANTHER" id="PTHR45790:SF4">
    <property type="entry name" value="COBALT-PRECORRIN-4 C(11)-METHYLTRANSFERASE"/>
    <property type="match status" value="1"/>
</dbReference>
<evidence type="ECO:0000256" key="1">
    <source>
        <dbReference type="ARBA" id="ARBA00022603"/>
    </source>
</evidence>
<dbReference type="Gene3D" id="3.90.420.10">
    <property type="entry name" value="Oxidoreductase, molybdopterin-binding domain"/>
    <property type="match status" value="1"/>
</dbReference>
<dbReference type="OrthoDB" id="9804789at2"/>
<dbReference type="Proteomes" id="UP000002534">
    <property type="component" value="Chromosome"/>
</dbReference>
<evidence type="ECO:0000313" key="8">
    <source>
        <dbReference type="Proteomes" id="UP000002534"/>
    </source>
</evidence>
<dbReference type="SUPFAM" id="SSF53790">
    <property type="entry name" value="Tetrapyrrole methylase"/>
    <property type="match status" value="1"/>
</dbReference>
<evidence type="ECO:0000256" key="2">
    <source>
        <dbReference type="ARBA" id="ARBA00022679"/>
    </source>
</evidence>
<gene>
    <name evidence="7" type="ordered locus">Pcar_0192</name>
</gene>
<keyword evidence="2 7" id="KW-0808">Transferase</keyword>
<keyword evidence="1 7" id="KW-0489">Methyltransferase</keyword>
<dbReference type="EMBL" id="CP000142">
    <property type="protein sequence ID" value="ABA87453.1"/>
    <property type="molecule type" value="Genomic_DNA"/>
</dbReference>
<dbReference type="Gene3D" id="3.40.1010.10">
    <property type="entry name" value="Cobalt-precorrin-4 Transmethylase, Domain 1"/>
    <property type="match status" value="1"/>
</dbReference>
<dbReference type="InterPro" id="IPR000572">
    <property type="entry name" value="OxRdtase_Mopterin-bd_dom"/>
</dbReference>
<dbReference type="InterPro" id="IPR050161">
    <property type="entry name" value="Siro_Cobalamin_biosynth"/>
</dbReference>
<dbReference type="eggNOG" id="COG2875">
    <property type="taxonomic scope" value="Bacteria"/>
</dbReference>
<dbReference type="Pfam" id="PF00590">
    <property type="entry name" value="TP_methylase"/>
    <property type="match status" value="1"/>
</dbReference>
<name>Q3A839_SYNC1</name>
<keyword evidence="8" id="KW-1185">Reference proteome</keyword>
<dbReference type="InterPro" id="IPR014776">
    <property type="entry name" value="4pyrrole_Mease_sub2"/>
</dbReference>
<evidence type="ECO:0000259" key="6">
    <source>
        <dbReference type="Pfam" id="PF00590"/>
    </source>
</evidence>
<dbReference type="KEGG" id="pca:Pcar_0192"/>